<dbReference type="AlphaFoldDB" id="A0A8H7TFJ1"/>
<evidence type="ECO:0000313" key="2">
    <source>
        <dbReference type="EMBL" id="KAG4417921.1"/>
    </source>
</evidence>
<dbReference type="PANTHER" id="PTHR35332:SF2">
    <property type="entry name" value="REGULATION OF ENOLASE PROTEIN 1"/>
    <property type="match status" value="1"/>
</dbReference>
<dbReference type="Gene3D" id="2.60.120.200">
    <property type="match status" value="1"/>
</dbReference>
<keyword evidence="3" id="KW-1185">Reference proteome</keyword>
<comment type="caution">
    <text evidence="2">The sequence shown here is derived from an EMBL/GenBank/DDBJ whole genome shotgun (WGS) entry which is preliminary data.</text>
</comment>
<accession>A0A8H7TFJ1</accession>
<feature type="region of interest" description="Disordered" evidence="1">
    <location>
        <begin position="1"/>
        <end position="25"/>
    </location>
</feature>
<proteinExistence type="predicted"/>
<reference evidence="2" key="1">
    <citation type="submission" date="2021-02" db="EMBL/GenBank/DDBJ databases">
        <title>Genome sequence Cadophora malorum strain M34.</title>
        <authorList>
            <person name="Stefanovic E."/>
            <person name="Vu D."/>
            <person name="Scully C."/>
            <person name="Dijksterhuis J."/>
            <person name="Roader J."/>
            <person name="Houbraken J."/>
        </authorList>
    </citation>
    <scope>NUCLEOTIDE SEQUENCE</scope>
    <source>
        <strain evidence="2">M34</strain>
    </source>
</reference>
<name>A0A8H7TFJ1_9HELO</name>
<evidence type="ECO:0000256" key="1">
    <source>
        <dbReference type="SAM" id="MobiDB-lite"/>
    </source>
</evidence>
<protein>
    <submittedName>
        <fullName evidence="2">Uncharacterized protein</fullName>
    </submittedName>
</protein>
<organism evidence="2 3">
    <name type="scientific">Cadophora malorum</name>
    <dbReference type="NCBI Taxonomy" id="108018"/>
    <lineage>
        <taxon>Eukaryota</taxon>
        <taxon>Fungi</taxon>
        <taxon>Dikarya</taxon>
        <taxon>Ascomycota</taxon>
        <taxon>Pezizomycotina</taxon>
        <taxon>Leotiomycetes</taxon>
        <taxon>Helotiales</taxon>
        <taxon>Ploettnerulaceae</taxon>
        <taxon>Cadophora</taxon>
    </lineage>
</organism>
<sequence length="203" mass="22956">MSQLSFHSINSSENPPEPTTTSFQIKANPKTDIWRKVGPPEISRFNTPMIYKKVSLSLFKRMRVTVSADWTTLYDQGGLIMVIPQQDGTKKWIKSQIEFFQGEPFISTVSADRGADMSLLQTGLKGEDRNEVTLECRKEHNALWIYVVDGEKSVPIREVTWAFGGGDEQECWVGVFAARPGVNAERADKTLMVSFEDFELDVE</sequence>
<dbReference type="Pfam" id="PF07081">
    <property type="entry name" value="DUF1349"/>
    <property type="match status" value="1"/>
</dbReference>
<gene>
    <name evidence="2" type="ORF">IFR04_008975</name>
</gene>
<dbReference type="InterPro" id="IPR009784">
    <property type="entry name" value="DUF1349"/>
</dbReference>
<dbReference type="OrthoDB" id="42525at2759"/>
<evidence type="ECO:0000313" key="3">
    <source>
        <dbReference type="Proteomes" id="UP000664132"/>
    </source>
</evidence>
<dbReference type="PANTHER" id="PTHR35332">
    <property type="entry name" value="REGULATION OF ENOLASE PROTEIN 1"/>
    <property type="match status" value="1"/>
</dbReference>
<dbReference type="EMBL" id="JAFJYH010000142">
    <property type="protein sequence ID" value="KAG4417921.1"/>
    <property type="molecule type" value="Genomic_DNA"/>
</dbReference>
<dbReference type="Proteomes" id="UP000664132">
    <property type="component" value="Unassembled WGS sequence"/>
</dbReference>